<dbReference type="GO" id="GO:0016779">
    <property type="term" value="F:nucleotidyltransferase activity"/>
    <property type="evidence" value="ECO:0007669"/>
    <property type="project" value="UniProtKB-KW"/>
</dbReference>
<dbReference type="EMBL" id="FNQY01000008">
    <property type="protein sequence ID" value="SEA11423.1"/>
    <property type="molecule type" value="Genomic_DNA"/>
</dbReference>
<dbReference type="InterPro" id="IPR027417">
    <property type="entry name" value="P-loop_NTPase"/>
</dbReference>
<dbReference type="RefSeq" id="WP_091396697.1">
    <property type="nucleotide sequence ID" value="NZ_FNQY01000008.1"/>
</dbReference>
<dbReference type="InterPro" id="IPR052735">
    <property type="entry name" value="NAD_biosynth-regulator"/>
</dbReference>
<dbReference type="PANTHER" id="PTHR37512:SF1">
    <property type="entry name" value="NADR_TTD14 AAA DOMAIN-CONTAINING PROTEIN"/>
    <property type="match status" value="1"/>
</dbReference>
<protein>
    <submittedName>
        <fullName evidence="2">Nicotinamide-nucleotide adenylyltransferase, NadR type</fullName>
    </submittedName>
</protein>
<proteinExistence type="predicted"/>
<sequence length="191" mass="21999">MLHTPLKIVVIGPESTGKSVLCQQLATHYGALWCPEYARSYLEQNQRDGHYTRADLLAIAKGQLKAEDLVDSQARQLKDAMMLIDTDMYVMKIWSEFAFQHCDHWILEQIAVRHYDYYLLCDIDLPWAPDPLREYPDPAMRQNLFNHYLDLLMHQQTPFSIINGQGAARLHKAIGVVDREVLKAGPDLYKG</sequence>
<feature type="domain" description="NadR/Ttd14 AAA" evidence="1">
    <location>
        <begin position="7"/>
        <end position="168"/>
    </location>
</feature>
<organism evidence="2 3">
    <name type="scientific">Arachidicoccus rhizosphaerae</name>
    <dbReference type="NCBI Taxonomy" id="551991"/>
    <lineage>
        <taxon>Bacteria</taxon>
        <taxon>Pseudomonadati</taxon>
        <taxon>Bacteroidota</taxon>
        <taxon>Chitinophagia</taxon>
        <taxon>Chitinophagales</taxon>
        <taxon>Chitinophagaceae</taxon>
        <taxon>Arachidicoccus</taxon>
    </lineage>
</organism>
<dbReference type="PANTHER" id="PTHR37512">
    <property type="entry name" value="TRIFUNCTIONAL NAD BIOSYNTHESIS/REGULATOR PROTEIN NADR"/>
    <property type="match status" value="1"/>
</dbReference>
<dbReference type="SUPFAM" id="SSF52540">
    <property type="entry name" value="P-loop containing nucleoside triphosphate hydrolases"/>
    <property type="match status" value="1"/>
</dbReference>
<dbReference type="Proteomes" id="UP000199041">
    <property type="component" value="Unassembled WGS sequence"/>
</dbReference>
<gene>
    <name evidence="2" type="ORF">SAMN05192529_108108</name>
</gene>
<dbReference type="STRING" id="551991.SAMN05192529_108108"/>
<dbReference type="Gene3D" id="3.40.50.300">
    <property type="entry name" value="P-loop containing nucleotide triphosphate hydrolases"/>
    <property type="match status" value="1"/>
</dbReference>
<accession>A0A1H3YIS3</accession>
<reference evidence="2 3" key="1">
    <citation type="submission" date="2016-10" db="EMBL/GenBank/DDBJ databases">
        <authorList>
            <person name="de Groot N.N."/>
        </authorList>
    </citation>
    <scope>NUCLEOTIDE SEQUENCE [LARGE SCALE GENOMIC DNA]</scope>
    <source>
        <strain evidence="2 3">Vu-144</strain>
    </source>
</reference>
<dbReference type="OrthoDB" id="9151999at2"/>
<evidence type="ECO:0000313" key="3">
    <source>
        <dbReference type="Proteomes" id="UP000199041"/>
    </source>
</evidence>
<evidence type="ECO:0000259" key="1">
    <source>
        <dbReference type="Pfam" id="PF13521"/>
    </source>
</evidence>
<name>A0A1H3YIS3_9BACT</name>
<dbReference type="Pfam" id="PF13521">
    <property type="entry name" value="AAA_28"/>
    <property type="match status" value="1"/>
</dbReference>
<dbReference type="AlphaFoldDB" id="A0A1H3YIS3"/>
<keyword evidence="2" id="KW-0808">Transferase</keyword>
<keyword evidence="2" id="KW-0548">Nucleotidyltransferase</keyword>
<dbReference type="InterPro" id="IPR038727">
    <property type="entry name" value="NadR/Ttd14_AAA_dom"/>
</dbReference>
<evidence type="ECO:0000313" key="2">
    <source>
        <dbReference type="EMBL" id="SEA11423.1"/>
    </source>
</evidence>
<keyword evidence="3" id="KW-1185">Reference proteome</keyword>